<evidence type="ECO:0000313" key="3">
    <source>
        <dbReference type="Proteomes" id="UP000266089"/>
    </source>
</evidence>
<sequence length="88" mass="10030">MALTVKNPEVERLAEEVARLTGETKTEAIRKALLERKARLLYPQRPSKQSVLEFLEREIWPKLPPESLGKAPTRAEQEEILGFGPEGY</sequence>
<name>A0A399DXV4_9DEIN</name>
<feature type="region of interest" description="Disordered" evidence="1">
    <location>
        <begin position="65"/>
        <end position="88"/>
    </location>
</feature>
<dbReference type="OrthoDB" id="27145at2"/>
<gene>
    <name evidence="2" type="ORF">Mcate_01525</name>
</gene>
<comment type="caution">
    <text evidence="2">The sequence shown here is derived from an EMBL/GenBank/DDBJ whole genome shotgun (WGS) entry which is preliminary data.</text>
</comment>
<dbReference type="EMBL" id="QWKX01000033">
    <property type="protein sequence ID" value="RIH76977.1"/>
    <property type="molecule type" value="Genomic_DNA"/>
</dbReference>
<protein>
    <submittedName>
        <fullName evidence="2">Putative antitoxin VapB36</fullName>
    </submittedName>
</protein>
<dbReference type="Pfam" id="PF07704">
    <property type="entry name" value="PSK_trans_fac"/>
    <property type="match status" value="1"/>
</dbReference>
<dbReference type="RefSeq" id="WP_027888390.1">
    <property type="nucleotide sequence ID" value="NZ_JBHSXZ010000053.1"/>
</dbReference>
<accession>A0A399DXV4</accession>
<evidence type="ECO:0000256" key="1">
    <source>
        <dbReference type="SAM" id="MobiDB-lite"/>
    </source>
</evidence>
<proteinExistence type="predicted"/>
<organism evidence="2 3">
    <name type="scientific">Meiothermus taiwanensis</name>
    <dbReference type="NCBI Taxonomy" id="172827"/>
    <lineage>
        <taxon>Bacteria</taxon>
        <taxon>Thermotogati</taxon>
        <taxon>Deinococcota</taxon>
        <taxon>Deinococci</taxon>
        <taxon>Thermales</taxon>
        <taxon>Thermaceae</taxon>
        <taxon>Meiothermus</taxon>
    </lineage>
</organism>
<dbReference type="KEGG" id="mtai:Mtai_v1c27520"/>
<dbReference type="AlphaFoldDB" id="A0A399DXV4"/>
<dbReference type="InterPro" id="IPR011660">
    <property type="entry name" value="VapB-like"/>
</dbReference>
<reference evidence="2 3" key="1">
    <citation type="submission" date="2018-08" db="EMBL/GenBank/DDBJ databases">
        <title>Meiothermus cateniformans JCM 15151 genome sequencing project.</title>
        <authorList>
            <person name="Da Costa M.S."/>
            <person name="Albuquerque L."/>
            <person name="Raposo P."/>
            <person name="Froufe H.J.C."/>
            <person name="Barroso C.S."/>
            <person name="Egas C."/>
        </authorList>
    </citation>
    <scope>NUCLEOTIDE SEQUENCE [LARGE SCALE GENOMIC DNA]</scope>
    <source>
        <strain evidence="2 3">JCM 15151</strain>
    </source>
</reference>
<evidence type="ECO:0000313" key="2">
    <source>
        <dbReference type="EMBL" id="RIH76977.1"/>
    </source>
</evidence>
<dbReference type="Proteomes" id="UP000266089">
    <property type="component" value="Unassembled WGS sequence"/>
</dbReference>